<evidence type="ECO:0000313" key="2">
    <source>
        <dbReference type="EMBL" id="KAK0720996.1"/>
    </source>
</evidence>
<sequence>MAQDGTQSNFPDDFWYLPDSSHNGIHDGIPMVDPSWQPGNGPTVSSASPLLTHDGPFPPLYPGNQCDNARGYSASLLSQSLPGHGGLGNLGAGIASHSSGFSFDNATDDLTLPSHASFSFAYADDATATAAALPIPQLPYYDDPATSFQAGFHSHQGLNSHCPPNSDMAHTASLNQDRTWSYPTNLGDISVTYDPSSGRRKKDKPRATRPPEEPRPRKQGRQERGRTRADWKPVWGDHVRHLYIEENHTAQEVAFEMEVLHGVRDAFKPCQLSKHPGFRKNATDRTQDGRQALATKRRRPAASLPKSGAKDTSPVFQLRSYLQLKSHLPINIVPSAAGEQCHHQHKMLHTIHALVQGIFDTKKKDVVQPVGAEYRSAWQLLYDKCLGFAAVCGGGTGGRANFLYNQILEQLRKLPELRDYMFLIYIWKICLSMSAMRFPGRTDTNRFIFLQMFLMRLRSAFTDVAGGQQQPHSEVVLLECLFRVLSSSPQHFKTTLGIGCWKAMNMIGSMIGHEHTLILAMGVYCIKHWKNNFEVNVERLEPQYKLLLDQQEDAQRPSEDQAAVLYGYASTLLQKQDRSRGEKILDSTAEYAARLLALTAEPCRTAARARSLRYDVTTRAFAFASELVANHRLETQVSRETRDFSTRGHTFSTPMDQAIEVLRNGDLECRVRAAELSKRLAIWLKSYCPGDKVSSACKRPNGRVRGPMGKQEKQRTREILSAIGQMPVPVHAVRQPSGEKAANQNNRWRNKQRRVRKAVLQDLVEVGQADGVVAVSQGPERSLRGKKEREPAHLQPPAANPSPCDAKSRTCLHCCEMFPSRNDLFRHLGSGCLERHPWAMV</sequence>
<proteinExistence type="predicted"/>
<protein>
    <submittedName>
        <fullName evidence="2">Uncharacterized protein</fullName>
    </submittedName>
</protein>
<name>A0AA40E1Q1_9PEZI</name>
<dbReference type="AlphaFoldDB" id="A0AA40E1Q1"/>
<accession>A0AA40E1Q1</accession>
<keyword evidence="3" id="KW-1185">Reference proteome</keyword>
<organism evidence="2 3">
    <name type="scientific">Lasiosphaeris hirsuta</name>
    <dbReference type="NCBI Taxonomy" id="260670"/>
    <lineage>
        <taxon>Eukaryota</taxon>
        <taxon>Fungi</taxon>
        <taxon>Dikarya</taxon>
        <taxon>Ascomycota</taxon>
        <taxon>Pezizomycotina</taxon>
        <taxon>Sordariomycetes</taxon>
        <taxon>Sordariomycetidae</taxon>
        <taxon>Sordariales</taxon>
        <taxon>Lasiosphaeriaceae</taxon>
        <taxon>Lasiosphaeris</taxon>
    </lineage>
</organism>
<dbReference type="Proteomes" id="UP001172102">
    <property type="component" value="Unassembled WGS sequence"/>
</dbReference>
<evidence type="ECO:0000256" key="1">
    <source>
        <dbReference type="SAM" id="MobiDB-lite"/>
    </source>
</evidence>
<dbReference type="EMBL" id="JAUKUA010000003">
    <property type="protein sequence ID" value="KAK0720996.1"/>
    <property type="molecule type" value="Genomic_DNA"/>
</dbReference>
<reference evidence="2" key="1">
    <citation type="submission" date="2023-06" db="EMBL/GenBank/DDBJ databases">
        <title>Genome-scale phylogeny and comparative genomics of the fungal order Sordariales.</title>
        <authorList>
            <consortium name="Lawrence Berkeley National Laboratory"/>
            <person name="Hensen N."/>
            <person name="Bonometti L."/>
            <person name="Westerberg I."/>
            <person name="Brannstrom I.O."/>
            <person name="Guillou S."/>
            <person name="Cros-Aarteil S."/>
            <person name="Calhoun S."/>
            <person name="Haridas S."/>
            <person name="Kuo A."/>
            <person name="Mondo S."/>
            <person name="Pangilinan J."/>
            <person name="Riley R."/>
            <person name="Labutti K."/>
            <person name="Andreopoulos B."/>
            <person name="Lipzen A."/>
            <person name="Chen C."/>
            <person name="Yanf M."/>
            <person name="Daum C."/>
            <person name="Ng V."/>
            <person name="Clum A."/>
            <person name="Steindorff A."/>
            <person name="Ohm R."/>
            <person name="Martin F."/>
            <person name="Silar P."/>
            <person name="Natvig D."/>
            <person name="Lalanne C."/>
            <person name="Gautier V."/>
            <person name="Ament-Velasquez S.L."/>
            <person name="Kruys A."/>
            <person name="Hutchinson M.I."/>
            <person name="Powell A.J."/>
            <person name="Barry K."/>
            <person name="Miller A.N."/>
            <person name="Grigoriev I.V."/>
            <person name="Debuchy R."/>
            <person name="Gladieux P."/>
            <person name="Thoren M.H."/>
            <person name="Johannesson H."/>
        </authorList>
    </citation>
    <scope>NUCLEOTIDE SEQUENCE</scope>
    <source>
        <strain evidence="2">SMH4607-1</strain>
    </source>
</reference>
<evidence type="ECO:0000313" key="3">
    <source>
        <dbReference type="Proteomes" id="UP001172102"/>
    </source>
</evidence>
<feature type="compositionally biased region" description="Basic and acidic residues" evidence="1">
    <location>
        <begin position="205"/>
        <end position="230"/>
    </location>
</feature>
<feature type="compositionally biased region" description="Basic and acidic residues" evidence="1">
    <location>
        <begin position="781"/>
        <end position="792"/>
    </location>
</feature>
<feature type="region of interest" description="Disordered" evidence="1">
    <location>
        <begin position="185"/>
        <end position="230"/>
    </location>
</feature>
<gene>
    <name evidence="2" type="ORF">B0H67DRAFT_553066</name>
</gene>
<feature type="region of interest" description="Disordered" evidence="1">
    <location>
        <begin position="274"/>
        <end position="312"/>
    </location>
</feature>
<comment type="caution">
    <text evidence="2">The sequence shown here is derived from an EMBL/GenBank/DDBJ whole genome shotgun (WGS) entry which is preliminary data.</text>
</comment>
<feature type="region of interest" description="Disordered" evidence="1">
    <location>
        <begin position="777"/>
        <end position="805"/>
    </location>
</feature>